<proteinExistence type="predicted"/>
<name>A0A0K2T9E9_LEPSM</name>
<feature type="non-terminal residue" evidence="1">
    <location>
        <position position="1"/>
    </location>
</feature>
<evidence type="ECO:0000313" key="1">
    <source>
        <dbReference type="EMBL" id="CDW22643.1"/>
    </source>
</evidence>
<organism evidence="1">
    <name type="scientific">Lepeophtheirus salmonis</name>
    <name type="common">Salmon louse</name>
    <name type="synonym">Caligus salmonis</name>
    <dbReference type="NCBI Taxonomy" id="72036"/>
    <lineage>
        <taxon>Eukaryota</taxon>
        <taxon>Metazoa</taxon>
        <taxon>Ecdysozoa</taxon>
        <taxon>Arthropoda</taxon>
        <taxon>Crustacea</taxon>
        <taxon>Multicrustacea</taxon>
        <taxon>Hexanauplia</taxon>
        <taxon>Copepoda</taxon>
        <taxon>Siphonostomatoida</taxon>
        <taxon>Caligidae</taxon>
        <taxon>Lepeophtheirus</taxon>
    </lineage>
</organism>
<protein>
    <submittedName>
        <fullName evidence="1">Uncharacterized protein</fullName>
    </submittedName>
</protein>
<reference evidence="1" key="1">
    <citation type="submission" date="2014-05" db="EMBL/GenBank/DDBJ databases">
        <authorList>
            <person name="Chronopoulou M."/>
        </authorList>
    </citation>
    <scope>NUCLEOTIDE SEQUENCE</scope>
    <source>
        <tissue evidence="1">Whole organism</tissue>
    </source>
</reference>
<sequence>IDYDKSYLLIIPQEYLQNNRLIGLSADTLKDEEVFPDLFEYDVFLQEWPCIDLGSLLLLRLCDVA</sequence>
<accession>A0A0K2T9E9</accession>
<dbReference type="EMBL" id="HACA01005282">
    <property type="protein sequence ID" value="CDW22643.1"/>
    <property type="molecule type" value="Transcribed_RNA"/>
</dbReference>
<dbReference type="AlphaFoldDB" id="A0A0K2T9E9"/>